<keyword evidence="1" id="KW-0472">Membrane</keyword>
<evidence type="ECO:0000256" key="1">
    <source>
        <dbReference type="SAM" id="Phobius"/>
    </source>
</evidence>
<evidence type="ECO:0000313" key="3">
    <source>
        <dbReference type="Proteomes" id="UP000807371"/>
    </source>
</evidence>
<dbReference type="RefSeq" id="WP_197992344.1">
    <property type="nucleotide sequence ID" value="NZ_JACYXC010000002.1"/>
</dbReference>
<feature type="transmembrane region" description="Helical" evidence="1">
    <location>
        <begin position="12"/>
        <end position="34"/>
    </location>
</feature>
<dbReference type="EMBL" id="JACYXC010000002">
    <property type="protein sequence ID" value="MBH5338540.1"/>
    <property type="molecule type" value="Genomic_DNA"/>
</dbReference>
<dbReference type="Proteomes" id="UP000807371">
    <property type="component" value="Unassembled WGS sequence"/>
</dbReference>
<organism evidence="2 3">
    <name type="scientific">Streptomyces pactum</name>
    <dbReference type="NCBI Taxonomy" id="68249"/>
    <lineage>
        <taxon>Bacteria</taxon>
        <taxon>Bacillati</taxon>
        <taxon>Actinomycetota</taxon>
        <taxon>Actinomycetes</taxon>
        <taxon>Kitasatosporales</taxon>
        <taxon>Streptomycetaceae</taxon>
        <taxon>Streptomyces</taxon>
    </lineage>
</organism>
<feature type="transmembrane region" description="Helical" evidence="1">
    <location>
        <begin position="89"/>
        <end position="116"/>
    </location>
</feature>
<name>A0ABS0NTM7_9ACTN</name>
<dbReference type="Pfam" id="PF13160">
    <property type="entry name" value="DUF3995"/>
    <property type="match status" value="1"/>
</dbReference>
<protein>
    <submittedName>
        <fullName evidence="2">DUF3995 domain-containing protein</fullName>
    </submittedName>
</protein>
<feature type="transmembrane region" description="Helical" evidence="1">
    <location>
        <begin position="136"/>
        <end position="157"/>
    </location>
</feature>
<dbReference type="InterPro" id="IPR025058">
    <property type="entry name" value="DUF3995"/>
</dbReference>
<gene>
    <name evidence="2" type="ORF">IHE55_28685</name>
</gene>
<feature type="transmembrane region" description="Helical" evidence="1">
    <location>
        <begin position="54"/>
        <end position="77"/>
    </location>
</feature>
<sequence>MTRRLTRRWPDTWAGHAACGWAVLFGLAHIYAGFGGARVIIEHSVGKERASGDSFVMVGLFGTGALCLAAAALALALTRPWGRVLPRWMPIVAGWTAAAVLIIHSLGAFVILTLAGADVIELRTEAVRTFGFTETVLWNVFVFEPPFLLGGTLFALATRAFTKRSAASPAPG</sequence>
<keyword evidence="1" id="KW-1133">Transmembrane helix</keyword>
<keyword evidence="1" id="KW-0812">Transmembrane</keyword>
<proteinExistence type="predicted"/>
<keyword evidence="3" id="KW-1185">Reference proteome</keyword>
<comment type="caution">
    <text evidence="2">The sequence shown here is derived from an EMBL/GenBank/DDBJ whole genome shotgun (WGS) entry which is preliminary data.</text>
</comment>
<evidence type="ECO:0000313" key="2">
    <source>
        <dbReference type="EMBL" id="MBH5338540.1"/>
    </source>
</evidence>
<accession>A0ABS0NTM7</accession>
<reference evidence="2 3" key="1">
    <citation type="submission" date="2020-09" db="EMBL/GenBank/DDBJ databases">
        <title>Biosynthesis of the nuclear factor of activated T cells inhibitor NFAT-133 and its congeners in Streptomyces pactum.</title>
        <authorList>
            <person name="Zhou W."/>
            <person name="Posri P."/>
            <person name="Abugrain M.E."/>
            <person name="Weisberg A.J."/>
            <person name="Chang J.H."/>
            <person name="Mahmud T."/>
        </authorList>
    </citation>
    <scope>NUCLEOTIDE SEQUENCE [LARGE SCALE GENOMIC DNA]</scope>
    <source>
        <strain evidence="2 3">ATCC 27456</strain>
    </source>
</reference>